<protein>
    <submittedName>
        <fullName evidence="1">Uncharacterized protein</fullName>
    </submittedName>
</protein>
<accession>A0A8X6TAY1</accession>
<evidence type="ECO:0000313" key="1">
    <source>
        <dbReference type="EMBL" id="GFS94603.1"/>
    </source>
</evidence>
<dbReference type="EMBL" id="BMAW01100389">
    <property type="protein sequence ID" value="GFS94603.1"/>
    <property type="molecule type" value="Genomic_DNA"/>
</dbReference>
<comment type="caution">
    <text evidence="1">The sequence shown here is derived from an EMBL/GenBank/DDBJ whole genome shotgun (WGS) entry which is preliminary data.</text>
</comment>
<name>A0A8X6TAY1_NEPPI</name>
<organism evidence="1 2">
    <name type="scientific">Nephila pilipes</name>
    <name type="common">Giant wood spider</name>
    <name type="synonym">Nephila maculata</name>
    <dbReference type="NCBI Taxonomy" id="299642"/>
    <lineage>
        <taxon>Eukaryota</taxon>
        <taxon>Metazoa</taxon>
        <taxon>Ecdysozoa</taxon>
        <taxon>Arthropoda</taxon>
        <taxon>Chelicerata</taxon>
        <taxon>Arachnida</taxon>
        <taxon>Araneae</taxon>
        <taxon>Araneomorphae</taxon>
        <taxon>Entelegynae</taxon>
        <taxon>Araneoidea</taxon>
        <taxon>Nephilidae</taxon>
        <taxon>Nephila</taxon>
    </lineage>
</organism>
<dbReference type="OrthoDB" id="10422087at2759"/>
<proteinExistence type="predicted"/>
<keyword evidence="2" id="KW-1185">Reference proteome</keyword>
<reference evidence="1" key="1">
    <citation type="submission" date="2020-08" db="EMBL/GenBank/DDBJ databases">
        <title>Multicomponent nature underlies the extraordinary mechanical properties of spider dragline silk.</title>
        <authorList>
            <person name="Kono N."/>
            <person name="Nakamura H."/>
            <person name="Mori M."/>
            <person name="Yoshida Y."/>
            <person name="Ohtoshi R."/>
            <person name="Malay A.D."/>
            <person name="Moran D.A.P."/>
            <person name="Tomita M."/>
            <person name="Numata K."/>
            <person name="Arakawa K."/>
        </authorList>
    </citation>
    <scope>NUCLEOTIDE SEQUENCE</scope>
</reference>
<dbReference type="Proteomes" id="UP000887013">
    <property type="component" value="Unassembled WGS sequence"/>
</dbReference>
<sequence length="273" mass="32438">MKILIFENNLPKEFGKTQKYTFKFALSDTEKRIYNFNHIARKLTKDTNICKKNADNRIFWKMGNMYLVKRLFTFGLQRPTTGFIHVIEVANIPIDVFYNFQELPLDTIPFSAEQEMKKITLESNMLYYVPENVSYMLVARHICFFTFAIQIKDMLSIYKTHYNIISICDLPCTKPVDECQRGSYILPSTMIFNNFNNEKVDIFYEENTVEKEDVYEESTIEKEDFYKESTIEKENDVYNGINIKNENDFCDEINIKKENDFCEGITIKQELFF</sequence>
<gene>
    <name evidence="1" type="ORF">NPIL_172981</name>
</gene>
<dbReference type="AlphaFoldDB" id="A0A8X6TAY1"/>
<evidence type="ECO:0000313" key="2">
    <source>
        <dbReference type="Proteomes" id="UP000887013"/>
    </source>
</evidence>